<evidence type="ECO:0000256" key="1">
    <source>
        <dbReference type="SAM" id="Phobius"/>
    </source>
</evidence>
<evidence type="ECO:0000313" key="2">
    <source>
        <dbReference type="EMBL" id="AXH96452.1"/>
    </source>
</evidence>
<keyword evidence="1" id="KW-0472">Membrane</keyword>
<keyword evidence="3" id="KW-1185">Reference proteome</keyword>
<keyword evidence="1" id="KW-0812">Transmembrane</keyword>
<gene>
    <name evidence="2" type="ORF">DV701_10255</name>
</gene>
<keyword evidence="1" id="KW-1133">Transmembrane helix</keyword>
<sequence>MVGLASALRPAAPRWALGAGTVAVLGGVGLAMHHAIYVEDGAIASGLGDPAAAQQVLSGSGGTRMEDAALVLMIGGMLLGVLLLGVGLARARVIPWWAFACLPAWVVVTAMSDGAGPLLGLGNLVLLAPFALAAVSLLRGADEGARVATLEAAPSA</sequence>
<dbReference type="KEGG" id="orn:DV701_10255"/>
<dbReference type="Proteomes" id="UP000253790">
    <property type="component" value="Chromosome"/>
</dbReference>
<accession>A0A345NN44</accession>
<feature type="transmembrane region" description="Helical" evidence="1">
    <location>
        <begin position="68"/>
        <end position="86"/>
    </location>
</feature>
<protein>
    <submittedName>
        <fullName evidence="2">Uncharacterized protein</fullName>
    </submittedName>
</protein>
<evidence type="ECO:0000313" key="3">
    <source>
        <dbReference type="Proteomes" id="UP000253790"/>
    </source>
</evidence>
<feature type="transmembrane region" description="Helical" evidence="1">
    <location>
        <begin position="15"/>
        <end position="37"/>
    </location>
</feature>
<proteinExistence type="predicted"/>
<feature type="transmembrane region" description="Helical" evidence="1">
    <location>
        <begin position="93"/>
        <end position="112"/>
    </location>
</feature>
<dbReference type="EMBL" id="CP031229">
    <property type="protein sequence ID" value="AXH96452.1"/>
    <property type="molecule type" value="Genomic_DNA"/>
</dbReference>
<reference evidence="2 3" key="1">
    <citation type="submission" date="2018-07" db="EMBL/GenBank/DDBJ databases">
        <title>Complete genome sequencing of Ornithinimicrobium sp. AMA3305.</title>
        <authorList>
            <person name="Bae J.-W."/>
        </authorList>
    </citation>
    <scope>NUCLEOTIDE SEQUENCE [LARGE SCALE GENOMIC DNA]</scope>
    <source>
        <strain evidence="2 3">AMA3305</strain>
    </source>
</reference>
<feature type="transmembrane region" description="Helical" evidence="1">
    <location>
        <begin position="118"/>
        <end position="138"/>
    </location>
</feature>
<organism evidence="2 3">
    <name type="scientific">Ornithinimicrobium avium</name>
    <dbReference type="NCBI Taxonomy" id="2283195"/>
    <lineage>
        <taxon>Bacteria</taxon>
        <taxon>Bacillati</taxon>
        <taxon>Actinomycetota</taxon>
        <taxon>Actinomycetes</taxon>
        <taxon>Micrococcales</taxon>
        <taxon>Ornithinimicrobiaceae</taxon>
        <taxon>Ornithinimicrobium</taxon>
    </lineage>
</organism>
<name>A0A345NN44_9MICO</name>
<dbReference type="AlphaFoldDB" id="A0A345NN44"/>